<dbReference type="InterPro" id="IPR006599">
    <property type="entry name" value="CARP_motif"/>
</dbReference>
<gene>
    <name evidence="3" type="ORF">BN9_118700</name>
</gene>
<dbReference type="InParanoid" id="A0A024FW40"/>
<dbReference type="PANTHER" id="PTHR10652:SF0">
    <property type="entry name" value="ADENYLYL CYCLASE-ASSOCIATED PROTEIN"/>
    <property type="match status" value="1"/>
</dbReference>
<dbReference type="InterPro" id="IPR017901">
    <property type="entry name" value="C-CAP_CF_C-like"/>
</dbReference>
<dbReference type="Pfam" id="PF21938">
    <property type="entry name" value="CAP_N"/>
    <property type="match status" value="1"/>
</dbReference>
<dbReference type="SUPFAM" id="SSF101278">
    <property type="entry name" value="N-terminal domain of adenylylcyclase associated protein, CAP"/>
    <property type="match status" value="1"/>
</dbReference>
<keyword evidence="4" id="KW-1185">Reference proteome</keyword>
<dbReference type="InterPro" id="IPR036222">
    <property type="entry name" value="CAP_N_sf"/>
</dbReference>
<reference evidence="3 4" key="1">
    <citation type="submission" date="2012-05" db="EMBL/GenBank/DDBJ databases">
        <title>Recombination and specialization in a pathogen metapopulation.</title>
        <authorList>
            <person name="Gardiner A."/>
            <person name="Kemen E."/>
            <person name="Schultz-Larsen T."/>
            <person name="MacLean D."/>
            <person name="Van Oosterhout C."/>
            <person name="Jones J.D.G."/>
        </authorList>
    </citation>
    <scope>NUCLEOTIDE SEQUENCE [LARGE SCALE GENOMIC DNA]</scope>
    <source>
        <strain evidence="3 4">Ac Nc2</strain>
    </source>
</reference>
<name>A0A024FW40_9STRA</name>
<dbReference type="SMART" id="SM00673">
    <property type="entry name" value="CARP"/>
    <property type="match status" value="2"/>
</dbReference>
<dbReference type="Pfam" id="PF08603">
    <property type="entry name" value="CAP_C"/>
    <property type="match status" value="1"/>
</dbReference>
<feature type="domain" description="C-CAP/cofactor C-like" evidence="2">
    <location>
        <begin position="251"/>
        <end position="390"/>
    </location>
</feature>
<dbReference type="PROSITE" id="PS51329">
    <property type="entry name" value="C_CAP_COFACTOR_C"/>
    <property type="match status" value="1"/>
</dbReference>
<evidence type="ECO:0000313" key="3">
    <source>
        <dbReference type="EMBL" id="CCI10874.1"/>
    </source>
</evidence>
<dbReference type="PANTHER" id="PTHR10652">
    <property type="entry name" value="ADENYLYL CYCLASE-ASSOCIATED PROTEIN"/>
    <property type="match status" value="1"/>
</dbReference>
<dbReference type="Gene3D" id="2.160.20.70">
    <property type="match status" value="1"/>
</dbReference>
<dbReference type="InterPro" id="IPR053950">
    <property type="entry name" value="CAP_N"/>
</dbReference>
<evidence type="ECO:0000256" key="1">
    <source>
        <dbReference type="ARBA" id="ARBA00007659"/>
    </source>
</evidence>
<sequence length="414" mass="46005">MEAVQPLQQLLQTLTERLKLVEDKVGLNTPVVQPPASKTSVDPSICAYDDLVAQHLPPFIKSCDPLGDDIRKLGEITQKAFKVQRDFIVMASECRKPSQLTSELLSGIQICLKEMGTLRNNARENPNHVKMVNEGIQTLGWVCEEAAPKAFVESYIGGSDFWGNKIRIEYKATDPSQIEFVSTFKSLLVALMEYVKNHHGKGLQWNVHGQDVNSYTKSASTQVTKNVSTKVENASEVKKSTIKPNNLKAIPITKTAICEKRSDNWFIEYQHDNVTTVSDTHLRQKVYIFGCTDASIVIEGKVNTITLDSCKTTKLLFDNVVSSLEIINSKSIQAQCKGIVPSVAIDKTDGCIVYVSWEGREVNFITSKSSEMNVSLPSGPGSDEMIERPLPEQFVHRITKELSISSEVSDLYSS</sequence>
<organism evidence="3 4">
    <name type="scientific">Albugo candida</name>
    <dbReference type="NCBI Taxonomy" id="65357"/>
    <lineage>
        <taxon>Eukaryota</taxon>
        <taxon>Sar</taxon>
        <taxon>Stramenopiles</taxon>
        <taxon>Oomycota</taxon>
        <taxon>Peronosporomycetes</taxon>
        <taxon>Albuginales</taxon>
        <taxon>Albuginaceae</taxon>
        <taxon>Albugo</taxon>
    </lineage>
</organism>
<dbReference type="STRING" id="65357.A0A024FW40"/>
<dbReference type="Proteomes" id="UP000053237">
    <property type="component" value="Unassembled WGS sequence"/>
</dbReference>
<dbReference type="FunFam" id="1.25.40.330:FF:000001">
    <property type="entry name" value="Adenylyl cyclase-associated protein"/>
    <property type="match status" value="1"/>
</dbReference>
<dbReference type="Gene3D" id="1.25.40.330">
    <property type="entry name" value="Adenylate cyclase-associated CAP, N-terminal domain"/>
    <property type="match status" value="1"/>
</dbReference>
<dbReference type="InterPro" id="IPR013912">
    <property type="entry name" value="Adenylate_cyclase-assoc_CAP_C"/>
</dbReference>
<dbReference type="InterPro" id="IPR036223">
    <property type="entry name" value="CAP_C_sf"/>
</dbReference>
<dbReference type="GO" id="GO:0003779">
    <property type="term" value="F:actin binding"/>
    <property type="evidence" value="ECO:0007669"/>
    <property type="project" value="InterPro"/>
</dbReference>
<comment type="similarity">
    <text evidence="1">Belongs to the CAP family.</text>
</comment>
<dbReference type="EMBL" id="CAIX01000433">
    <property type="protein sequence ID" value="CCI10874.1"/>
    <property type="molecule type" value="Genomic_DNA"/>
</dbReference>
<dbReference type="AlphaFoldDB" id="A0A024FW40"/>
<evidence type="ECO:0000259" key="2">
    <source>
        <dbReference type="PROSITE" id="PS51329"/>
    </source>
</evidence>
<dbReference type="GO" id="GO:0007015">
    <property type="term" value="P:actin filament organization"/>
    <property type="evidence" value="ECO:0007669"/>
    <property type="project" value="TreeGrafter"/>
</dbReference>
<accession>A0A024FW40</accession>
<proteinExistence type="inferred from homology"/>
<dbReference type="InterPro" id="IPR016098">
    <property type="entry name" value="CAP/MinC_C"/>
</dbReference>
<dbReference type="SUPFAM" id="SSF69340">
    <property type="entry name" value="C-terminal domain of adenylylcyclase associated protein"/>
    <property type="match status" value="1"/>
</dbReference>
<dbReference type="OrthoDB" id="1601at2759"/>
<dbReference type="GO" id="GO:0005737">
    <property type="term" value="C:cytoplasm"/>
    <property type="evidence" value="ECO:0007669"/>
    <property type="project" value="TreeGrafter"/>
</dbReference>
<protein>
    <recommendedName>
        <fullName evidence="2">C-CAP/cofactor C-like domain-containing protein</fullName>
    </recommendedName>
</protein>
<comment type="caution">
    <text evidence="3">The sequence shown here is derived from an EMBL/GenBank/DDBJ whole genome shotgun (WGS) entry which is preliminary data.</text>
</comment>
<dbReference type="GO" id="GO:0019933">
    <property type="term" value="P:cAMP-mediated signaling"/>
    <property type="evidence" value="ECO:0007669"/>
    <property type="project" value="TreeGrafter"/>
</dbReference>
<dbReference type="GO" id="GO:0008179">
    <property type="term" value="F:adenylate cyclase binding"/>
    <property type="evidence" value="ECO:0007669"/>
    <property type="project" value="TreeGrafter"/>
</dbReference>
<dbReference type="InterPro" id="IPR001837">
    <property type="entry name" value="Adenylate_cyclase-assoc_CAP"/>
</dbReference>
<evidence type="ECO:0000313" key="4">
    <source>
        <dbReference type="Proteomes" id="UP000053237"/>
    </source>
</evidence>